<sequence>LCNESASLPESVCEEWIKDIPAIVKGYEPKNIFNADETGLFYQCLPDKTAMFKDEESRGGKQSKVRLTVLLAANEDGSENLSLLMIGRSKKLRCFVKVKSFPFKYKGNRKAWMTSEILAKILRQIYAIEKEENYSFHR</sequence>
<proteinExistence type="predicted"/>
<dbReference type="OrthoDB" id="125347at2759"/>
<evidence type="ECO:0000313" key="3">
    <source>
        <dbReference type="EMBL" id="GBO44649.1"/>
    </source>
</evidence>
<dbReference type="PANTHER" id="PTHR19303:SF73">
    <property type="entry name" value="PROTEIN PDC2"/>
    <property type="match status" value="1"/>
</dbReference>
<keyword evidence="4" id="KW-1185">Reference proteome</keyword>
<dbReference type="Proteomes" id="UP000499080">
    <property type="component" value="Unassembled WGS sequence"/>
</dbReference>
<feature type="domain" description="DDE-1" evidence="1">
    <location>
        <begin position="65"/>
        <end position="126"/>
    </location>
</feature>
<name>A0A4Y2X691_ARAVE</name>
<dbReference type="GO" id="GO:0003677">
    <property type="term" value="F:DNA binding"/>
    <property type="evidence" value="ECO:0007669"/>
    <property type="project" value="TreeGrafter"/>
</dbReference>
<dbReference type="InterPro" id="IPR050863">
    <property type="entry name" value="CenT-Element_Derived"/>
</dbReference>
<protein>
    <submittedName>
        <fullName evidence="2">Tigger transposable element-derived protein 4</fullName>
    </submittedName>
</protein>
<evidence type="ECO:0000313" key="2">
    <source>
        <dbReference type="EMBL" id="GBO44646.1"/>
    </source>
</evidence>
<evidence type="ECO:0000313" key="4">
    <source>
        <dbReference type="Proteomes" id="UP000499080"/>
    </source>
</evidence>
<feature type="non-terminal residue" evidence="2">
    <location>
        <position position="1"/>
    </location>
</feature>
<dbReference type="InterPro" id="IPR004875">
    <property type="entry name" value="DDE_SF_endonuclease_dom"/>
</dbReference>
<comment type="caution">
    <text evidence="2">The sequence shown here is derived from an EMBL/GenBank/DDBJ whole genome shotgun (WGS) entry which is preliminary data.</text>
</comment>
<dbReference type="AlphaFoldDB" id="A0A4Y2X691"/>
<accession>A0A4Y2X691</accession>
<dbReference type="Pfam" id="PF03184">
    <property type="entry name" value="DDE_1"/>
    <property type="match status" value="1"/>
</dbReference>
<reference evidence="2 4" key="1">
    <citation type="journal article" date="2019" name="Sci. Rep.">
        <title>Orb-weaving spider Araneus ventricosus genome elucidates the spidroin gene catalogue.</title>
        <authorList>
            <person name="Kono N."/>
            <person name="Nakamura H."/>
            <person name="Ohtoshi R."/>
            <person name="Moran D.A.P."/>
            <person name="Shinohara A."/>
            <person name="Yoshida Y."/>
            <person name="Fujiwara M."/>
            <person name="Mori M."/>
            <person name="Tomita M."/>
            <person name="Arakawa K."/>
        </authorList>
    </citation>
    <scope>NUCLEOTIDE SEQUENCE [LARGE SCALE GENOMIC DNA]</scope>
</reference>
<dbReference type="EMBL" id="BGPR01071462">
    <property type="protein sequence ID" value="GBO44646.1"/>
    <property type="molecule type" value="Genomic_DNA"/>
</dbReference>
<dbReference type="PANTHER" id="PTHR19303">
    <property type="entry name" value="TRANSPOSON"/>
    <property type="match status" value="1"/>
</dbReference>
<dbReference type="GO" id="GO:0005634">
    <property type="term" value="C:nucleus"/>
    <property type="evidence" value="ECO:0007669"/>
    <property type="project" value="TreeGrafter"/>
</dbReference>
<organism evidence="2 4">
    <name type="scientific">Araneus ventricosus</name>
    <name type="common">Orbweaver spider</name>
    <name type="synonym">Epeira ventricosa</name>
    <dbReference type="NCBI Taxonomy" id="182803"/>
    <lineage>
        <taxon>Eukaryota</taxon>
        <taxon>Metazoa</taxon>
        <taxon>Ecdysozoa</taxon>
        <taxon>Arthropoda</taxon>
        <taxon>Chelicerata</taxon>
        <taxon>Arachnida</taxon>
        <taxon>Araneae</taxon>
        <taxon>Araneomorphae</taxon>
        <taxon>Entelegynae</taxon>
        <taxon>Araneoidea</taxon>
        <taxon>Araneidae</taxon>
        <taxon>Araneus</taxon>
    </lineage>
</organism>
<dbReference type="EMBL" id="BGPR01071464">
    <property type="protein sequence ID" value="GBO44649.1"/>
    <property type="molecule type" value="Genomic_DNA"/>
</dbReference>
<gene>
    <name evidence="2" type="primary">TIGD4_12</name>
    <name evidence="3" type="synonym">TIGD4_52</name>
    <name evidence="3" type="ORF">AVEN_13975_1</name>
    <name evidence="2" type="ORF">AVEN_275287_1</name>
</gene>
<evidence type="ECO:0000259" key="1">
    <source>
        <dbReference type="Pfam" id="PF03184"/>
    </source>
</evidence>